<evidence type="ECO:0000256" key="2">
    <source>
        <dbReference type="ARBA" id="ARBA00023015"/>
    </source>
</evidence>
<dbReference type="SUPFAM" id="SSF53850">
    <property type="entry name" value="Periplasmic binding protein-like II"/>
    <property type="match status" value="1"/>
</dbReference>
<name>A0AAJ2C9E6_ACIDE</name>
<dbReference type="Proteomes" id="UP001249076">
    <property type="component" value="Unassembled WGS sequence"/>
</dbReference>
<feature type="domain" description="HTH lysR-type" evidence="5">
    <location>
        <begin position="9"/>
        <end position="66"/>
    </location>
</feature>
<dbReference type="Proteomes" id="UP001253458">
    <property type="component" value="Unassembled WGS sequence"/>
</dbReference>
<proteinExistence type="inferred from homology"/>
<dbReference type="GO" id="GO:0006351">
    <property type="term" value="P:DNA-templated transcription"/>
    <property type="evidence" value="ECO:0007669"/>
    <property type="project" value="TreeGrafter"/>
</dbReference>
<dbReference type="InterPro" id="IPR058163">
    <property type="entry name" value="LysR-type_TF_proteobact-type"/>
</dbReference>
<dbReference type="Gene3D" id="3.40.190.10">
    <property type="entry name" value="Periplasmic binding protein-like II"/>
    <property type="match status" value="2"/>
</dbReference>
<comment type="similarity">
    <text evidence="1">Belongs to the LysR transcriptional regulatory family.</text>
</comment>
<dbReference type="PROSITE" id="PS50931">
    <property type="entry name" value="HTH_LYSR"/>
    <property type="match status" value="1"/>
</dbReference>
<evidence type="ECO:0000313" key="7">
    <source>
        <dbReference type="EMBL" id="MDR6837764.1"/>
    </source>
</evidence>
<sequence length="298" mass="33257">MNRQSRRLPSLNALRAFEAASRHLNFRLAGLELGVTQGAVAQQIRALETELALRLFERLPRGLALTQNGHRYAANVRRAFDMLADATESLRPEPENLTVSVTPTLAAKWLIPRLGDFTRAHPHLTLRVLATERLSHFFTDNVDLAVRYGRPPFGPGLNVELLFEERLIAVTSASRTGTESTVQAQVPGQVHADAALVLLHDSQSSWDEFLEHQGLTSSKPFKSLWFNQTTLTIDAALMGQGAALVQQEFVQRDLLSGRLVKVFSDPMSTDAGYYLVWPRKPRHPEAIATVRSWMLSMV</sequence>
<dbReference type="Pfam" id="PF00126">
    <property type="entry name" value="HTH_1"/>
    <property type="match status" value="1"/>
</dbReference>
<evidence type="ECO:0000313" key="8">
    <source>
        <dbReference type="Proteomes" id="UP001249076"/>
    </source>
</evidence>
<dbReference type="PANTHER" id="PTHR30537">
    <property type="entry name" value="HTH-TYPE TRANSCRIPTIONAL REGULATOR"/>
    <property type="match status" value="1"/>
</dbReference>
<dbReference type="PRINTS" id="PR00039">
    <property type="entry name" value="HTHLYSR"/>
</dbReference>
<dbReference type="InterPro" id="IPR036390">
    <property type="entry name" value="WH_DNA-bd_sf"/>
</dbReference>
<evidence type="ECO:0000256" key="3">
    <source>
        <dbReference type="ARBA" id="ARBA00023125"/>
    </source>
</evidence>
<evidence type="ECO:0000256" key="1">
    <source>
        <dbReference type="ARBA" id="ARBA00009437"/>
    </source>
</evidence>
<dbReference type="Pfam" id="PF03466">
    <property type="entry name" value="LysR_substrate"/>
    <property type="match status" value="1"/>
</dbReference>
<dbReference type="Gene3D" id="1.10.10.10">
    <property type="entry name" value="Winged helix-like DNA-binding domain superfamily/Winged helix DNA-binding domain"/>
    <property type="match status" value="1"/>
</dbReference>
<dbReference type="InterPro" id="IPR036388">
    <property type="entry name" value="WH-like_DNA-bd_sf"/>
</dbReference>
<keyword evidence="3" id="KW-0238">DNA-binding</keyword>
<comment type="caution">
    <text evidence="6">The sequence shown here is derived from an EMBL/GenBank/DDBJ whole genome shotgun (WGS) entry which is preliminary data.</text>
</comment>
<dbReference type="CDD" id="cd08432">
    <property type="entry name" value="PBP2_GcdR_TrpI_HvrB_AmpR_like"/>
    <property type="match status" value="1"/>
</dbReference>
<dbReference type="PANTHER" id="PTHR30537:SF26">
    <property type="entry name" value="GLYCINE CLEAVAGE SYSTEM TRANSCRIPTIONAL ACTIVATOR"/>
    <property type="match status" value="1"/>
</dbReference>
<dbReference type="GO" id="GO:0043565">
    <property type="term" value="F:sequence-specific DNA binding"/>
    <property type="evidence" value="ECO:0007669"/>
    <property type="project" value="TreeGrafter"/>
</dbReference>
<dbReference type="EMBL" id="JAVDTS010000003">
    <property type="protein sequence ID" value="MDR6837764.1"/>
    <property type="molecule type" value="Genomic_DNA"/>
</dbReference>
<evidence type="ECO:0000313" key="9">
    <source>
        <dbReference type="Proteomes" id="UP001253458"/>
    </source>
</evidence>
<evidence type="ECO:0000313" key="6">
    <source>
        <dbReference type="EMBL" id="MDR6768206.1"/>
    </source>
</evidence>
<evidence type="ECO:0000256" key="4">
    <source>
        <dbReference type="ARBA" id="ARBA00023163"/>
    </source>
</evidence>
<dbReference type="SUPFAM" id="SSF46785">
    <property type="entry name" value="Winged helix' DNA-binding domain"/>
    <property type="match status" value="1"/>
</dbReference>
<reference evidence="6 8" key="1">
    <citation type="submission" date="2023-07" db="EMBL/GenBank/DDBJ databases">
        <title>Sorghum-associated microbial communities from plants grown in Nebraska, USA.</title>
        <authorList>
            <person name="Schachtman D."/>
        </authorList>
    </citation>
    <scope>NUCLEOTIDE SEQUENCE</scope>
    <source>
        <strain evidence="7 8">BE105</strain>
        <strain evidence="6">BE69</strain>
    </source>
</reference>
<dbReference type="RefSeq" id="WP_209818048.1">
    <property type="nucleotide sequence ID" value="NZ_JAVDTL010000005.1"/>
</dbReference>
<keyword evidence="2" id="KW-0805">Transcription regulation</keyword>
<dbReference type="GO" id="GO:0003700">
    <property type="term" value="F:DNA-binding transcription factor activity"/>
    <property type="evidence" value="ECO:0007669"/>
    <property type="project" value="InterPro"/>
</dbReference>
<dbReference type="AlphaFoldDB" id="A0AAJ2C9E6"/>
<dbReference type="InterPro" id="IPR000847">
    <property type="entry name" value="LysR_HTH_N"/>
</dbReference>
<protein>
    <submittedName>
        <fullName evidence="6">LysR family glycine cleavage system transcriptional activator</fullName>
    </submittedName>
</protein>
<keyword evidence="4" id="KW-0804">Transcription</keyword>
<dbReference type="EMBL" id="JAVDTL010000005">
    <property type="protein sequence ID" value="MDR6768206.1"/>
    <property type="molecule type" value="Genomic_DNA"/>
</dbReference>
<dbReference type="InterPro" id="IPR005119">
    <property type="entry name" value="LysR_subst-bd"/>
</dbReference>
<accession>A0AAJ2C9E6</accession>
<organism evidence="6 9">
    <name type="scientific">Acidovorax delafieldii</name>
    <name type="common">Pseudomonas delafieldii</name>
    <dbReference type="NCBI Taxonomy" id="47920"/>
    <lineage>
        <taxon>Bacteria</taxon>
        <taxon>Pseudomonadati</taxon>
        <taxon>Pseudomonadota</taxon>
        <taxon>Betaproteobacteria</taxon>
        <taxon>Burkholderiales</taxon>
        <taxon>Comamonadaceae</taxon>
        <taxon>Acidovorax</taxon>
    </lineage>
</organism>
<evidence type="ECO:0000259" key="5">
    <source>
        <dbReference type="PROSITE" id="PS50931"/>
    </source>
</evidence>
<keyword evidence="8" id="KW-1185">Reference proteome</keyword>
<gene>
    <name evidence="6" type="ORF">J2W88_003508</name>
    <name evidence="7" type="ORF">J2W93_002602</name>
</gene>